<gene>
    <name evidence="1" type="ORF">PIB30_049695</name>
</gene>
<dbReference type="EMBL" id="JASCZI010241991">
    <property type="protein sequence ID" value="MED6208923.1"/>
    <property type="molecule type" value="Genomic_DNA"/>
</dbReference>
<keyword evidence="2" id="KW-1185">Reference proteome</keyword>
<evidence type="ECO:0000313" key="1">
    <source>
        <dbReference type="EMBL" id="MED6208923.1"/>
    </source>
</evidence>
<dbReference type="Proteomes" id="UP001341840">
    <property type="component" value="Unassembled WGS sequence"/>
</dbReference>
<proteinExistence type="predicted"/>
<evidence type="ECO:0000313" key="2">
    <source>
        <dbReference type="Proteomes" id="UP001341840"/>
    </source>
</evidence>
<name>A0ABU6YJ67_9FABA</name>
<protein>
    <submittedName>
        <fullName evidence="1">Uncharacterized protein</fullName>
    </submittedName>
</protein>
<reference evidence="1 2" key="1">
    <citation type="journal article" date="2023" name="Plants (Basel)">
        <title>Bridging the Gap: Combining Genomics and Transcriptomics Approaches to Understand Stylosanthes scabra, an Orphan Legume from the Brazilian Caatinga.</title>
        <authorList>
            <person name="Ferreira-Neto J.R.C."/>
            <person name="da Silva M.D."/>
            <person name="Binneck E."/>
            <person name="de Melo N.F."/>
            <person name="da Silva R.H."/>
            <person name="de Melo A.L.T.M."/>
            <person name="Pandolfi V."/>
            <person name="Bustamante F.O."/>
            <person name="Brasileiro-Vidal A.C."/>
            <person name="Benko-Iseppon A.M."/>
        </authorList>
    </citation>
    <scope>NUCLEOTIDE SEQUENCE [LARGE SCALE GENOMIC DNA]</scope>
    <source>
        <tissue evidence="1">Leaves</tissue>
    </source>
</reference>
<comment type="caution">
    <text evidence="1">The sequence shown here is derived from an EMBL/GenBank/DDBJ whole genome shotgun (WGS) entry which is preliminary data.</text>
</comment>
<accession>A0ABU6YJ67</accession>
<sequence length="125" mass="13672">MVSTSHGVSTGTEQMTIILNPMIENNSAKIEQVARQVNELAGAINRPFNPLVGNFGRGVMLAPNPPSMIVQREEDPNKVVHGVGENDYVQAYGQNVIQAIEQMLSRVGLNIGTTNEPYFISPFFD</sequence>
<organism evidence="1 2">
    <name type="scientific">Stylosanthes scabra</name>
    <dbReference type="NCBI Taxonomy" id="79078"/>
    <lineage>
        <taxon>Eukaryota</taxon>
        <taxon>Viridiplantae</taxon>
        <taxon>Streptophyta</taxon>
        <taxon>Embryophyta</taxon>
        <taxon>Tracheophyta</taxon>
        <taxon>Spermatophyta</taxon>
        <taxon>Magnoliopsida</taxon>
        <taxon>eudicotyledons</taxon>
        <taxon>Gunneridae</taxon>
        <taxon>Pentapetalae</taxon>
        <taxon>rosids</taxon>
        <taxon>fabids</taxon>
        <taxon>Fabales</taxon>
        <taxon>Fabaceae</taxon>
        <taxon>Papilionoideae</taxon>
        <taxon>50 kb inversion clade</taxon>
        <taxon>dalbergioids sensu lato</taxon>
        <taxon>Dalbergieae</taxon>
        <taxon>Pterocarpus clade</taxon>
        <taxon>Stylosanthes</taxon>
    </lineage>
</organism>